<keyword evidence="2 15" id="KW-0813">Transport</keyword>
<dbReference type="GO" id="GO:0046872">
    <property type="term" value="F:metal ion binding"/>
    <property type="evidence" value="ECO:0007669"/>
    <property type="project" value="UniProtKB-KW"/>
</dbReference>
<dbReference type="Pfam" id="PF00122">
    <property type="entry name" value="E1-E2_ATPase"/>
    <property type="match status" value="1"/>
</dbReference>
<feature type="transmembrane region" description="Helical" evidence="15">
    <location>
        <begin position="152"/>
        <end position="173"/>
    </location>
</feature>
<protein>
    <recommendedName>
        <fullName evidence="15">Calcium-transporting ATPase</fullName>
        <ecNumber evidence="15">7.2.2.10</ecNumber>
    </recommendedName>
</protein>
<feature type="region of interest" description="Disordered" evidence="16">
    <location>
        <begin position="69"/>
        <end position="88"/>
    </location>
</feature>
<dbReference type="FunFam" id="3.40.1110.10:FF:000045">
    <property type="entry name" value="Calcium-transporting ATPase"/>
    <property type="match status" value="1"/>
</dbReference>
<evidence type="ECO:0000256" key="9">
    <source>
        <dbReference type="ARBA" id="ARBA00022840"/>
    </source>
</evidence>
<feature type="region of interest" description="Disordered" evidence="16">
    <location>
        <begin position="1"/>
        <end position="25"/>
    </location>
</feature>
<reference evidence="20" key="1">
    <citation type="journal article" date="2020" name="Fungal Divers.">
        <title>Resolving the Mortierellaceae phylogeny through synthesis of multi-gene phylogenetics and phylogenomics.</title>
        <authorList>
            <person name="Vandepol N."/>
            <person name="Liber J."/>
            <person name="Desiro A."/>
            <person name="Na H."/>
            <person name="Kennedy M."/>
            <person name="Barry K."/>
            <person name="Grigoriev I.V."/>
            <person name="Miller A.N."/>
            <person name="O'Donnell K."/>
            <person name="Stajich J.E."/>
            <person name="Bonito G."/>
        </authorList>
    </citation>
    <scope>NUCLEOTIDE SEQUENCE</scope>
    <source>
        <strain evidence="20">NVP60</strain>
    </source>
</reference>
<dbReference type="Gene3D" id="1.20.1110.10">
    <property type="entry name" value="Calcium-transporting ATPase, transmembrane domain"/>
    <property type="match status" value="1"/>
</dbReference>
<dbReference type="GO" id="GO:0005774">
    <property type="term" value="C:vacuolar membrane"/>
    <property type="evidence" value="ECO:0007669"/>
    <property type="project" value="UniProtKB-SubCell"/>
</dbReference>
<name>A0A9P6RLF4_9FUNG</name>
<dbReference type="AlphaFoldDB" id="A0A9P6RLF4"/>
<evidence type="ECO:0000256" key="1">
    <source>
        <dbReference type="ARBA" id="ARBA00004128"/>
    </source>
</evidence>
<dbReference type="InterPro" id="IPR044492">
    <property type="entry name" value="P_typ_ATPase_HD_dom"/>
</dbReference>
<dbReference type="PRINTS" id="PR00119">
    <property type="entry name" value="CATATPASE"/>
</dbReference>
<keyword evidence="4 15" id="KW-0109">Calcium transport</keyword>
<comment type="catalytic activity">
    <reaction evidence="15">
        <text>Ca(2+)(in) + ATP + H2O = Ca(2+)(out) + ADP + phosphate + H(+)</text>
        <dbReference type="Rhea" id="RHEA:18105"/>
        <dbReference type="ChEBI" id="CHEBI:15377"/>
        <dbReference type="ChEBI" id="CHEBI:15378"/>
        <dbReference type="ChEBI" id="CHEBI:29108"/>
        <dbReference type="ChEBI" id="CHEBI:30616"/>
        <dbReference type="ChEBI" id="CHEBI:43474"/>
        <dbReference type="ChEBI" id="CHEBI:456216"/>
        <dbReference type="EC" id="7.2.2.10"/>
    </reaction>
</comment>
<dbReference type="InterPro" id="IPR023299">
    <property type="entry name" value="ATPase_P-typ_cyto_dom_N"/>
</dbReference>
<dbReference type="SUPFAM" id="SSF81660">
    <property type="entry name" value="Metal cation-transporting ATPase, ATP-binding domain N"/>
    <property type="match status" value="1"/>
</dbReference>
<dbReference type="Gene3D" id="2.70.150.10">
    <property type="entry name" value="Calcium-transporting ATPase, cytoplasmic transduction domain A"/>
    <property type="match status" value="1"/>
</dbReference>
<keyword evidence="21" id="KW-1185">Reference proteome</keyword>
<dbReference type="PANTHER" id="PTHR24093:SF369">
    <property type="entry name" value="CALCIUM-TRANSPORTING ATPASE"/>
    <property type="match status" value="1"/>
</dbReference>
<accession>A0A9P6RLF4</accession>
<keyword evidence="5 15" id="KW-0812">Transmembrane</keyword>
<dbReference type="Gene3D" id="3.40.1110.10">
    <property type="entry name" value="Calcium-transporting ATPase, cytoplasmic domain N"/>
    <property type="match status" value="1"/>
</dbReference>
<evidence type="ECO:0000256" key="3">
    <source>
        <dbReference type="ARBA" id="ARBA00022554"/>
    </source>
</evidence>
<dbReference type="GO" id="GO:0005388">
    <property type="term" value="F:P-type calcium transporter activity"/>
    <property type="evidence" value="ECO:0007669"/>
    <property type="project" value="UniProtKB-EC"/>
</dbReference>
<comment type="caution">
    <text evidence="15">Lacks conserved residue(s) required for the propagation of feature annotation.</text>
</comment>
<dbReference type="NCBIfam" id="TIGR01494">
    <property type="entry name" value="ATPase_P-type"/>
    <property type="match status" value="2"/>
</dbReference>
<evidence type="ECO:0000256" key="6">
    <source>
        <dbReference type="ARBA" id="ARBA00022723"/>
    </source>
</evidence>
<gene>
    <name evidence="20" type="ORF">BGZ97_011701</name>
</gene>
<evidence type="ECO:0000256" key="2">
    <source>
        <dbReference type="ARBA" id="ARBA00022448"/>
    </source>
</evidence>
<dbReference type="InterPro" id="IPR059000">
    <property type="entry name" value="ATPase_P-type_domA"/>
</dbReference>
<dbReference type="FunFam" id="3.40.50.1000:FF:000018">
    <property type="entry name" value="Calcium-transporting ATPase"/>
    <property type="match status" value="1"/>
</dbReference>
<keyword evidence="10" id="KW-0460">Magnesium</keyword>
<dbReference type="InterPro" id="IPR036412">
    <property type="entry name" value="HAD-like_sf"/>
</dbReference>
<proteinExistence type="inferred from homology"/>
<dbReference type="Pfam" id="PF13246">
    <property type="entry name" value="Cation_ATPase"/>
    <property type="match status" value="1"/>
</dbReference>
<dbReference type="PRINTS" id="PR00120">
    <property type="entry name" value="HATPASE"/>
</dbReference>
<organism evidence="20 21">
    <name type="scientific">Linnemannia gamsii</name>
    <dbReference type="NCBI Taxonomy" id="64522"/>
    <lineage>
        <taxon>Eukaryota</taxon>
        <taxon>Fungi</taxon>
        <taxon>Fungi incertae sedis</taxon>
        <taxon>Mucoromycota</taxon>
        <taxon>Mortierellomycotina</taxon>
        <taxon>Mortierellomycetes</taxon>
        <taxon>Mortierellales</taxon>
        <taxon>Mortierellaceae</taxon>
        <taxon>Linnemannia</taxon>
    </lineage>
</organism>
<feature type="transmembrane region" description="Helical" evidence="15">
    <location>
        <begin position="946"/>
        <end position="968"/>
    </location>
</feature>
<evidence type="ECO:0000256" key="10">
    <source>
        <dbReference type="ARBA" id="ARBA00022842"/>
    </source>
</evidence>
<evidence type="ECO:0000259" key="19">
    <source>
        <dbReference type="Pfam" id="PF00690"/>
    </source>
</evidence>
<dbReference type="InterPro" id="IPR006068">
    <property type="entry name" value="ATPase_P-typ_cation-transptr_C"/>
</dbReference>
<evidence type="ECO:0000259" key="17">
    <source>
        <dbReference type="Pfam" id="PF00122"/>
    </source>
</evidence>
<evidence type="ECO:0000256" key="13">
    <source>
        <dbReference type="ARBA" id="ARBA00023065"/>
    </source>
</evidence>
<dbReference type="Pfam" id="PF00689">
    <property type="entry name" value="Cation_ATPase_C"/>
    <property type="match status" value="1"/>
</dbReference>
<keyword evidence="6" id="KW-0479">Metal-binding</keyword>
<keyword evidence="13 15" id="KW-0406">Ion transport</keyword>
<feature type="domain" description="P-type ATPase A" evidence="17">
    <location>
        <begin position="190"/>
        <end position="289"/>
    </location>
</feature>
<dbReference type="InterPro" id="IPR023298">
    <property type="entry name" value="ATPase_P-typ_TM_dom_sf"/>
</dbReference>
<feature type="transmembrane region" description="Helical" evidence="15">
    <location>
        <begin position="915"/>
        <end position="934"/>
    </location>
</feature>
<dbReference type="PROSITE" id="PS00154">
    <property type="entry name" value="ATPASE_E1_E2"/>
    <property type="match status" value="1"/>
</dbReference>
<feature type="transmembrane region" description="Helical" evidence="15">
    <location>
        <begin position="311"/>
        <end position="332"/>
    </location>
</feature>
<dbReference type="Proteomes" id="UP000823405">
    <property type="component" value="Unassembled WGS sequence"/>
</dbReference>
<dbReference type="InterPro" id="IPR008250">
    <property type="entry name" value="ATPase_P-typ_transduc_dom_A_sf"/>
</dbReference>
<dbReference type="EC" id="7.2.2.10" evidence="15"/>
<dbReference type="GO" id="GO:0005886">
    <property type="term" value="C:plasma membrane"/>
    <property type="evidence" value="ECO:0007669"/>
    <property type="project" value="TreeGrafter"/>
</dbReference>
<dbReference type="CDD" id="cd02081">
    <property type="entry name" value="P-type_ATPase_Ca_PMCA-like"/>
    <property type="match status" value="1"/>
</dbReference>
<comment type="function">
    <text evidence="15">Catalyzes the hydrolysis of ATP coupled with the transport of calcium.</text>
</comment>
<keyword evidence="8 15" id="KW-0106">Calcium</keyword>
<comment type="similarity">
    <text evidence="15">Belongs to the cation transport ATPase (P-type) (TC 3.A.3) family.</text>
</comment>
<dbReference type="InterPro" id="IPR001757">
    <property type="entry name" value="P_typ_ATPase"/>
</dbReference>
<dbReference type="InterPro" id="IPR006408">
    <property type="entry name" value="P-type_ATPase_IIB"/>
</dbReference>
<dbReference type="SUPFAM" id="SSF81653">
    <property type="entry name" value="Calcium ATPase, transduction domain A"/>
    <property type="match status" value="1"/>
</dbReference>
<dbReference type="SUPFAM" id="SSF81665">
    <property type="entry name" value="Calcium ATPase, transmembrane domain M"/>
    <property type="match status" value="1"/>
</dbReference>
<feature type="domain" description="Cation-transporting P-type ATPase C-terminal" evidence="18">
    <location>
        <begin position="809"/>
        <end position="967"/>
    </location>
</feature>
<feature type="domain" description="Cation-transporting P-type ATPase N-terminal" evidence="19">
    <location>
        <begin position="53"/>
        <end position="131"/>
    </location>
</feature>
<dbReference type="InterPro" id="IPR023214">
    <property type="entry name" value="HAD_sf"/>
</dbReference>
<evidence type="ECO:0000256" key="11">
    <source>
        <dbReference type="ARBA" id="ARBA00022967"/>
    </source>
</evidence>
<comment type="caution">
    <text evidence="20">The sequence shown here is derived from an EMBL/GenBank/DDBJ whole genome shotgun (WGS) entry which is preliminary data.</text>
</comment>
<dbReference type="SUPFAM" id="SSF56784">
    <property type="entry name" value="HAD-like"/>
    <property type="match status" value="1"/>
</dbReference>
<dbReference type="GO" id="GO:0005524">
    <property type="term" value="F:ATP binding"/>
    <property type="evidence" value="ECO:0007669"/>
    <property type="project" value="UniProtKB-KW"/>
</dbReference>
<feature type="transmembrane region" description="Helical" evidence="15">
    <location>
        <begin position="352"/>
        <end position="381"/>
    </location>
</feature>
<evidence type="ECO:0000256" key="12">
    <source>
        <dbReference type="ARBA" id="ARBA00022989"/>
    </source>
</evidence>
<keyword evidence="3" id="KW-0926">Vacuole</keyword>
<evidence type="ECO:0000256" key="8">
    <source>
        <dbReference type="ARBA" id="ARBA00022837"/>
    </source>
</evidence>
<dbReference type="GO" id="GO:0016887">
    <property type="term" value="F:ATP hydrolysis activity"/>
    <property type="evidence" value="ECO:0007669"/>
    <property type="project" value="InterPro"/>
</dbReference>
<dbReference type="FunFam" id="2.70.150.10:FF:000028">
    <property type="entry name" value="Calcium-transporting ATPase"/>
    <property type="match status" value="1"/>
</dbReference>
<evidence type="ECO:0000256" key="5">
    <source>
        <dbReference type="ARBA" id="ARBA00022692"/>
    </source>
</evidence>
<dbReference type="Gene3D" id="3.40.50.1000">
    <property type="entry name" value="HAD superfamily/HAD-like"/>
    <property type="match status" value="1"/>
</dbReference>
<dbReference type="NCBIfam" id="TIGR01517">
    <property type="entry name" value="ATPase-IIB_Ca"/>
    <property type="match status" value="1"/>
</dbReference>
<comment type="subcellular location">
    <subcellularLocation>
        <location evidence="15">Membrane</location>
        <topology evidence="15">Multi-pass membrane protein</topology>
    </subcellularLocation>
    <subcellularLocation>
        <location evidence="1">Vacuole membrane</location>
        <topology evidence="1">Multi-pass membrane protein</topology>
    </subcellularLocation>
</comment>
<dbReference type="Pfam" id="PF00690">
    <property type="entry name" value="Cation_ATPase_N"/>
    <property type="match status" value="1"/>
</dbReference>
<evidence type="ECO:0000256" key="14">
    <source>
        <dbReference type="ARBA" id="ARBA00023136"/>
    </source>
</evidence>
<keyword evidence="14 15" id="KW-0472">Membrane</keyword>
<dbReference type="SFLD" id="SFLDG00002">
    <property type="entry name" value="C1.7:_P-type_atpase_like"/>
    <property type="match status" value="1"/>
</dbReference>
<keyword evidence="7 15" id="KW-0547">Nucleotide-binding</keyword>
<keyword evidence="9 15" id="KW-0067">ATP-binding</keyword>
<sequence>MPHDNAREPLLGSHHHHGASNHEASSTGGFAYTIADLAPLTDPTNPTTPSQMGGIDKILKGLKVDPKVGLHSDEADSHSTGKDSDGKFSARSKAFGRNILPTAKSATFFDLVKRAYNDRTLILLSIAAFVSLGVSVYEDYGPHHDPSEPRVGWIEGAAILAAVAAVVFTNAINDYQKERQFRKLNAKKDDRSVKLLRDGREQEINIKYIQVGDIMLMEPGDLLAVDGVILTSHGITCDESSATGESDALKKDPEEKCYVISGSKVLDGSGKMLVTAVGPNSFFGKTMMAMREATPDETPLQVKLDFLAESIAKLGMAAAIAMLITLVVKYFVQNALSNEDFPPGNVIFSDMVKIVIQAITIVVVAVPEGLPMAVTLALAYATTQMLRDNNLVRVLSACETMGNATTVCSDKTGTLTQNKMTIVEGTLSLKSFTRMDDAKKWKTEVKPEVAQTIIDGIALNSSAFEDKDEKGNLTFIGSKTESALLGFIKFLGASYSNIRGDYDIVKMYPFSSAKKTMSCVVTTPNGDEKYRLYVKGASEIVLRACTHYVDAEGHIRTLDDAARTKFEQIISSYADKALRTICLSYRDVSEHEFKKFKDDEAPNAKLTCLGVVGIQDPLRPGVVESVASFAEAGVTVRMITGDNLQTAKAIAKNAGILMKGGVAMTGPEFRALSKEEQTEAVKRLQVLARSSPTDKTIVVRRLQELGEVIAVTGDGTNDGPALKMADVGFSMGITGTEVAKEASAIVLMDDNFSSILKALMWGRAVNDSVRKFLQFQLTVNITAVVLSFVSAIASKDNQSVLSAVQLLWPPSPDVLKRQPTSRNAPLINFNMWKMIIGQAVFQIVLNLSLLHYGAQLFHLQSTDKDGNVYVSPHNLKVLRTMIFNTFVFLQVFNELNCRRIDDSLNIFKNLHNNKIFILVQFVVIGGQYIIVTFGGQAFKTVPLTGAQWLTTLLIGSLSLPVGLFLRLLPSYLIPESVLSHKSEEHTPLINPAKMRFQGVTRSIQNQNRFFDNVRRGNNRHAKQGNSAENLWQKYGATNNSADV</sequence>
<dbReference type="EMBL" id="JAAAIN010000069">
    <property type="protein sequence ID" value="KAG0321271.1"/>
    <property type="molecule type" value="Genomic_DNA"/>
</dbReference>
<evidence type="ECO:0000256" key="16">
    <source>
        <dbReference type="SAM" id="MobiDB-lite"/>
    </source>
</evidence>
<dbReference type="OrthoDB" id="3352408at2759"/>
<evidence type="ECO:0000256" key="7">
    <source>
        <dbReference type="ARBA" id="ARBA00022741"/>
    </source>
</evidence>
<keyword evidence="11" id="KW-1278">Translocase</keyword>
<dbReference type="InterPro" id="IPR004014">
    <property type="entry name" value="ATPase_P-typ_cation-transptr_N"/>
</dbReference>
<feature type="transmembrane region" description="Helical" evidence="15">
    <location>
        <begin position="839"/>
        <end position="857"/>
    </location>
</feature>
<dbReference type="PANTHER" id="PTHR24093">
    <property type="entry name" value="CATION TRANSPORTING ATPASE"/>
    <property type="match status" value="1"/>
</dbReference>
<evidence type="ECO:0000313" key="20">
    <source>
        <dbReference type="EMBL" id="KAG0321271.1"/>
    </source>
</evidence>
<keyword evidence="12 15" id="KW-1133">Transmembrane helix</keyword>
<evidence type="ECO:0000259" key="18">
    <source>
        <dbReference type="Pfam" id="PF00689"/>
    </source>
</evidence>
<dbReference type="SFLD" id="SFLDF00027">
    <property type="entry name" value="p-type_atpase"/>
    <property type="match status" value="1"/>
</dbReference>
<feature type="transmembrane region" description="Helical" evidence="15">
    <location>
        <begin position="877"/>
        <end position="895"/>
    </location>
</feature>
<dbReference type="GO" id="GO:0006874">
    <property type="term" value="P:intracellular calcium ion homeostasis"/>
    <property type="evidence" value="ECO:0007669"/>
    <property type="project" value="TreeGrafter"/>
</dbReference>
<dbReference type="SFLD" id="SFLDS00003">
    <property type="entry name" value="Haloacid_Dehalogenase"/>
    <property type="match status" value="1"/>
</dbReference>
<evidence type="ECO:0000313" key="21">
    <source>
        <dbReference type="Proteomes" id="UP000823405"/>
    </source>
</evidence>
<feature type="transmembrane region" description="Helical" evidence="15">
    <location>
        <begin position="121"/>
        <end position="140"/>
    </location>
</feature>
<evidence type="ECO:0000256" key="15">
    <source>
        <dbReference type="RuleBase" id="RU361146"/>
    </source>
</evidence>
<dbReference type="InterPro" id="IPR018303">
    <property type="entry name" value="ATPase_P-typ_P_site"/>
</dbReference>
<evidence type="ECO:0000256" key="4">
    <source>
        <dbReference type="ARBA" id="ARBA00022568"/>
    </source>
</evidence>